<sequence>MLAVPIFAWEMRASSRFVAAGRKVKLVISRIRQDQGGCYLDGTVCVRVRAGGSEGE</sequence>
<dbReference type="HOGENOM" id="CLU_3012623_0_0_4"/>
<proteinExistence type="predicted"/>
<dbReference type="EMBL" id="AP013066">
    <property type="protein sequence ID" value="BAN35240.1"/>
    <property type="molecule type" value="Genomic_DNA"/>
</dbReference>
<dbReference type="Proteomes" id="UP000015559">
    <property type="component" value="Chromosome"/>
</dbReference>
<organism evidence="1 2">
    <name type="scientific">Sulfuricella denitrificans (strain DSM 22764 / NBRC 105220 / skB26)</name>
    <dbReference type="NCBI Taxonomy" id="1163617"/>
    <lineage>
        <taxon>Bacteria</taxon>
        <taxon>Pseudomonadati</taxon>
        <taxon>Pseudomonadota</taxon>
        <taxon>Betaproteobacteria</taxon>
        <taxon>Nitrosomonadales</taxon>
        <taxon>Sulfuricellaceae</taxon>
        <taxon>Sulfuricella</taxon>
    </lineage>
</organism>
<reference evidence="1 2" key="1">
    <citation type="journal article" date="2012" name="Appl. Environ. Microbiol.">
        <title>Draft genome sequence of a psychrotolerant sulfur-oxidizing bacterium, Sulfuricella denitrificans skB26, and proteomic insights into cold adaptation.</title>
        <authorList>
            <person name="Watanabe T."/>
            <person name="Kojima H."/>
            <person name="Fukui M."/>
        </authorList>
    </citation>
    <scope>NUCLEOTIDE SEQUENCE [LARGE SCALE GENOMIC DNA]</scope>
    <source>
        <strain evidence="2">skB26</strain>
    </source>
</reference>
<protein>
    <submittedName>
        <fullName evidence="1">Uncharacterized protein</fullName>
    </submittedName>
</protein>
<name>S6AA49_SULDS</name>
<accession>S6AA49</accession>
<evidence type="ECO:0000313" key="1">
    <source>
        <dbReference type="EMBL" id="BAN35240.1"/>
    </source>
</evidence>
<dbReference type="KEGG" id="sdr:SCD_n01414"/>
<dbReference type="AlphaFoldDB" id="S6AA49"/>
<gene>
    <name evidence="1" type="ORF">SCD_n01414</name>
</gene>
<keyword evidence="2" id="KW-1185">Reference proteome</keyword>
<evidence type="ECO:0000313" key="2">
    <source>
        <dbReference type="Proteomes" id="UP000015559"/>
    </source>
</evidence>